<evidence type="ECO:0000256" key="2">
    <source>
        <dbReference type="ARBA" id="ARBA00023049"/>
    </source>
</evidence>
<dbReference type="PANTHER" id="PTHR10201:SF323">
    <property type="entry name" value="MATRIX METALLOPROTEINASE-21"/>
    <property type="match status" value="1"/>
</dbReference>
<dbReference type="Pfam" id="PF18413">
    <property type="entry name" value="Neuraminidase"/>
    <property type="match status" value="1"/>
</dbReference>
<dbReference type="Pfam" id="PF20220">
    <property type="entry name" value="ABC_toxin_N"/>
    <property type="match status" value="1"/>
</dbReference>
<dbReference type="PANTHER" id="PTHR10201">
    <property type="entry name" value="MATRIX METALLOPROTEINASE"/>
    <property type="match status" value="1"/>
</dbReference>
<feature type="region of interest" description="Disordered" evidence="3">
    <location>
        <begin position="3110"/>
        <end position="3131"/>
    </location>
</feature>
<gene>
    <name evidence="7" type="ORF">ACFOY2_36150</name>
</gene>
<dbReference type="Pfam" id="PF00045">
    <property type="entry name" value="Hemopexin"/>
    <property type="match status" value="9"/>
</dbReference>
<feature type="domain" description="Tc toxin complex TcA C-terminal TcB-binding" evidence="4">
    <location>
        <begin position="3889"/>
        <end position="4173"/>
    </location>
</feature>
<dbReference type="InterPro" id="IPR041079">
    <property type="entry name" value="Neuraminidase-like"/>
</dbReference>
<evidence type="ECO:0000313" key="8">
    <source>
        <dbReference type="Proteomes" id="UP001595851"/>
    </source>
</evidence>
<keyword evidence="1" id="KW-0843">Virulence</keyword>
<dbReference type="RefSeq" id="WP_379532611.1">
    <property type="nucleotide sequence ID" value="NZ_JBHSBI010000023.1"/>
</dbReference>
<dbReference type="SMART" id="SM00120">
    <property type="entry name" value="HX"/>
    <property type="match status" value="17"/>
</dbReference>
<accession>A0ABV8GJ39</accession>
<reference evidence="8" key="1">
    <citation type="journal article" date="2019" name="Int. J. Syst. Evol. Microbiol.">
        <title>The Global Catalogue of Microorganisms (GCM) 10K type strain sequencing project: providing services to taxonomists for standard genome sequencing and annotation.</title>
        <authorList>
            <consortium name="The Broad Institute Genomics Platform"/>
            <consortium name="The Broad Institute Genome Sequencing Center for Infectious Disease"/>
            <person name="Wu L."/>
            <person name="Ma J."/>
        </authorList>
    </citation>
    <scope>NUCLEOTIDE SEQUENCE [LARGE SCALE GENOMIC DNA]</scope>
    <source>
        <strain evidence="8">TBRC 1276</strain>
    </source>
</reference>
<protein>
    <submittedName>
        <fullName evidence="7">Hemopexin repeat-containing protein</fullName>
    </submittedName>
</protein>
<dbReference type="EMBL" id="JBHSBI010000023">
    <property type="protein sequence ID" value="MFC4012712.1"/>
    <property type="molecule type" value="Genomic_DNA"/>
</dbReference>
<dbReference type="Pfam" id="PF18276">
    <property type="entry name" value="TcA_TcB_BD"/>
    <property type="match status" value="1"/>
</dbReference>
<comment type="caution">
    <text evidence="7">The sequence shown here is derived from an EMBL/GenBank/DDBJ whole genome shotgun (WGS) entry which is preliminary data.</text>
</comment>
<keyword evidence="8" id="KW-1185">Reference proteome</keyword>
<evidence type="ECO:0000259" key="4">
    <source>
        <dbReference type="Pfam" id="PF18276"/>
    </source>
</evidence>
<dbReference type="SUPFAM" id="SSF50923">
    <property type="entry name" value="Hemopexin-like domain"/>
    <property type="match status" value="8"/>
</dbReference>
<dbReference type="Gene3D" id="2.110.10.10">
    <property type="entry name" value="Hemopexin-like domain"/>
    <property type="match status" value="11"/>
</dbReference>
<dbReference type="InterPro" id="IPR040840">
    <property type="entry name" value="TcA_TcB_BD"/>
</dbReference>
<dbReference type="InterPro" id="IPR046839">
    <property type="entry name" value="ABC_toxin_N"/>
</dbReference>
<evidence type="ECO:0000259" key="6">
    <source>
        <dbReference type="Pfam" id="PF20220"/>
    </source>
</evidence>
<organism evidence="7 8">
    <name type="scientific">Nonomuraea purpurea</name>
    <dbReference type="NCBI Taxonomy" id="1849276"/>
    <lineage>
        <taxon>Bacteria</taxon>
        <taxon>Bacillati</taxon>
        <taxon>Actinomycetota</taxon>
        <taxon>Actinomycetes</taxon>
        <taxon>Streptosporangiales</taxon>
        <taxon>Streptosporangiaceae</taxon>
        <taxon>Nonomuraea</taxon>
    </lineage>
</organism>
<dbReference type="PROSITE" id="PS51642">
    <property type="entry name" value="HEMOPEXIN_2"/>
    <property type="match status" value="10"/>
</dbReference>
<proteinExistence type="predicted"/>
<feature type="domain" description="ABC toxin N-terminal" evidence="6">
    <location>
        <begin position="2471"/>
        <end position="2593"/>
    </location>
</feature>
<dbReference type="InterPro" id="IPR018487">
    <property type="entry name" value="Hemopexin-like_repeat"/>
</dbReference>
<evidence type="ECO:0000256" key="1">
    <source>
        <dbReference type="ARBA" id="ARBA00023026"/>
    </source>
</evidence>
<keyword evidence="2" id="KW-0378">Hydrolase</keyword>
<dbReference type="InterPro" id="IPR018003">
    <property type="entry name" value="Insecticidal_toxin/plasmid_vir"/>
</dbReference>
<keyword evidence="2" id="KW-0645">Protease</keyword>
<evidence type="ECO:0000313" key="7">
    <source>
        <dbReference type="EMBL" id="MFC4012712.1"/>
    </source>
</evidence>
<evidence type="ECO:0000256" key="3">
    <source>
        <dbReference type="SAM" id="MobiDB-lite"/>
    </source>
</evidence>
<dbReference type="InterPro" id="IPR036375">
    <property type="entry name" value="Hemopexin-like_dom_sf"/>
</dbReference>
<name>A0ABV8GJ39_9ACTN</name>
<feature type="domain" description="Neuraminidase-like" evidence="5">
    <location>
        <begin position="2623"/>
        <end position="2760"/>
    </location>
</feature>
<dbReference type="Pfam" id="PF03538">
    <property type="entry name" value="VRP1"/>
    <property type="match status" value="1"/>
</dbReference>
<evidence type="ECO:0000259" key="5">
    <source>
        <dbReference type="Pfam" id="PF18413"/>
    </source>
</evidence>
<dbReference type="Proteomes" id="UP001595851">
    <property type="component" value="Unassembled WGS sequence"/>
</dbReference>
<sequence length="4303" mass="470252">MVSEGSSPDYARLFGELRFPERDDARSVWSPAAYFVELLGLLEGSFDQPELLERRPDLKRIVLDAENTFTETPYLDIVNEVLERLVGNDPYETLRQTTYPFGLPFSLKSERLRVCLEQLKVTPEELYRLFATHVDHDVAAREYLKLTPEDVKVVTDASTDTAVLGERYGLAPSETLAVLRDTRRFTETTGLDHAGMRELVELDGQGKLVVLDDEETELAPADGGAELPPVWLDRAHRLIRLARRTGMSLTDLDLMLTSCAGGRLDLAALRAVAAVVRLGQAHGLGVDEVCGLVVPWRPEKEVKVEVCAGDILAPANRDYRFRLAGLIGVAEPDIVEIVRRYREHYAAHEPSPFDRGEVGLEEISLLRRAGLLAAALGVGAGELFDVLVVLEGDPSLQRYTTFVVLGAPGPEIRDMHRVLEGGAAEPALWLAQTLFAVVGWMGTAGFDSAELAEILGGRPDPDTSGLAALFHRLRGELDGVALTPRALASDRFGERAAQVVHDVLVAFDEGVVAAVGSRLLEVDRAKAEAAAYRAVSDLGAIFPSDFRGLGLGDRLQGKIFRNLVYRDGLRADGTLAATTPGAIDLAGDFDSCRETLFKAVAATVNGVAAFYPSDMEHLDGLGANQRAELYDNLVFNGCLDEQGELLDPDFFLEADNAARFVVNVDLTEAVKPVADLVQDRLDRFREEALPLDPAVLAGLRLTDAQMTRLLASLRFNGHLDADDRYADQAALLDLSPDDFGLAAEFAVLRTDVLAALRGQIAAHRTKLTTFGAEDFADIADDLAARRVFAALDGVDLAGGRVVDPSVFADPEGSVALGPHFSAADEQLVFDRIVRVLRDEAPYRLDPAALTRLGLTDEQRTALLGHLVQQGMITDRYAVPSARLGYFAGADNSLAFALPGMADYARDVFFLLHAVAKEQTAAVTEIVDRLAALADRQDETLYACLADVLGLDPATARTLCGSVAGGARQARLLLAAPALDLPEPPDDPRLRLAYRRIRRFGLLAAKLGLDAVEVGAIFADLDLVGKFPEPLTLPPGVNRIQALLDTGDGTILLFGDDGGYWTYDAATRARTSEARRPLTDLSPHLAALTAVDAAFVRHDGVAWLLGRDAAGAALSFTREPGGTRWAQKTHTWGKIDNAFAGTAGIDAAFTDADGRVYLFAGDQYVRYSDDYTTVDDGYPRDIAEWRSLEGLPVPAAHEGLDACFQDADGVVHVFSGDRWITVAGERPIAEVWGRAGSALAEVDAAYTTASAVHLIAGSQVLRYSDSLENPGVLADEGVSRRLQNVPPQFESGVEAAFTDPSGVLHLFRDGRTAAVDGSGATVEATAERWGVLGPSAPDGRIDAAFAGLDGRTYLFSGDTYLRYSTGDYSSVDSGFPRTIEGDWGGLTRVEVSFVMDGRTYLFGVGGVLFELPDSHQPDLDAGRLTPALRLLFQEHGLTLTGMRGSAPRWELTTAEGVTVAIAREGLRLKARSDDASRFYVRYSTRDYRTPDPGFPKPLSDNWWNMPDGMLRQPVDAVFTGRDQRTYLFAGDQFLRFDARHRWWSEPMALHEKWESIPFDRIDAAFVGVDGRTYLFCGDHYARYSTDDYTEVDDGYPAAISGLWGHVPNNLARTGRVDAAFVLDVTENVDGVDVPRTRTYLFSGDQYVRYTGTSLTAVDSGYPRRVSALSGEPGLGALPVRLDGVDAAFSDRRTVYLFRDGVCHAVSTTSYRRYDDLPLGDVRCAYVEDGSIMVETGAGWQRLSALEGRTVAVAPYRPRTLRTVPARFGTGLSAVLTGADGVTYLFSGPTCFNTQLNRDYPIAEEWGRPRDVLRESGAVDAAFTGRDGRIYLFSGDQFVAHAAGASLAEGDPRPIREHWGGLESVALAYVHRDRTHLYSRPDANGLVRHVVYSGASYAAPDDGYPVTVQAAAVFPGAPDGFALPDAVLVEGTTLVLLAGKDCVSYDDRAGHWSIVRPIDRLYPGFGHDLEAADKLRSALRAADGVTWFFFDDTCAAFRDDAFGARIPVRDQWGRSPNPFLAPGGTVDAAFVWRGRHTYLFSGDRYVRYTGDVYRDVDPGYPKPIAGNLRAEEPFALLPESFEDALDKPIDAIVGNDRTIHVIVGGVCHTVSPALSASFAPGSLGRTRNTLTETGRVDAALVADRRIYLFSGDQYVRYSGPDRTHVDDGYPRALADLAAELNLSPLPPAFQDGLDAAFVGRDGVVRLFKAGQCLSGGTVTPVSGNWGVVRNAFDAGPLDAAFTAPSGELYVFKGDQYARYPADGTLDHVEPGYPRTVRGNWGDAPPDFESGPDGAFVLDGRTYLLKGERYLRYSGSYHVVDRTFPQDFQHRWTGSADYRLSDVHTIVRFAALCRTRPDGLAGFFLDGAEDPYAYLAETFARPIEEVRWARRNMALIRAGTREESLFEIEFLLTLVDLFAAADKLGTGVAELYDVWAKAHGSAPDPEAAADALYGMLERRTATLEWPKVSGQTRDRLNVLKRDALVALLTPRHGDSRALYERYLIDVDMGPAGTTSRVREAIAATQLYLQRYLLGLESVALPDGADPGEVRARLRTWWTWMRSYRTWEANRKVFLYPENYLRPELRARKTPAFSTLENDLLQGDITAEAVQTSYKRYLDEYTEVSRLAIAGGYVYQPEEAEPEVRRLVLFGRTRTEPPRYYHRSAEFRDGDKLSATWEPWLKVDVQIAADRVHPVHAFGRVFVFWPAVEPAPAGDPSEATVVVTEGSGGRQQVNAPPPRFQVKIYYSFRNLNGEWLPAQVLAVDTEREGLISDVGLYVQASRRVPGVSDHDAIVVQCTYTYGTSPVKSAFTLTPEMYGLPALSTVAPPQPTDLDRLFDEPPVTEVTENDVVRFNAPADSQDGRWFSVDHKGGSFLCRPVAAPGAPAPLQTFKANPDRLPTTWDRVDAAFRLADGTLYFFDATGGVFITVSPGKVTSQQNRKRVAERFGVVDVTLLRDGRVDAGVIRNGAVVLFVGDEYYRYSTAPFGRLDPGYPKKLADGRDDHLPPAWTKIDVAFTMPDGTEVLYSRDRNMFTTTRNGPQPASSAWGVSSLDRVHQRGDETFLVYGGRYVRLKNDLTVESRSYDLAGNADHVPVQDGPGPVVRDRSTEIAFDNGRGSYTLSRGGGSENGATRDFGRVPTRFAESGEVTAAYVAEGKLFLVGPEEYVRYTLTDNGTTIPDYVDAGYPRKTAQRIRGVLTRGERRYAFGPTGYASLAPGWEPGTPLTFLPYEGNWRALPAGFPGDFTGLLEGDTALYLFLEQNYAAYPVGDAVPRPYEIAALPTELTRLTSSTASELNRRLLAGGVDALLDPTTQEVEELPAFSITVSDAKTVKVKPELAPNVPVSSYLDFDSANGLYYWEIFFHAPLLIAQALNGAQRFEEARRWYEYVFDPTTPARYWRFLPFLAADVHALVAECRQDLADLGSGPLESLLSPILAELEALAPAFRRARDLTTDELDYLTHLAGTGLDQVKAALPAGPRAEGLAERVAIIGGLRRQYSMMGDRQALIRAYLDDPYDPHAIAELRPEAYRRAVVMAYIDNLLDWGDMLFGQYTAETVDEARMLYIYAYDLLGPRPVTLGQAALPPAAPYSADLGDGPVETGHLSAEGALLKDSGAVHAGVAHPYFYVPGNEQFLEYWTRVEDRLTKIRASLDIMGVSRPIPLFDPPLDVMALVRGAAGGGAADVAAAAAAVPVPAYRFEFVHQRARELADRLRQLGADLLDAIDRRDNEELTRLQNRQDGEILALTTQIKETEVKIAEEGLAEARDAKAAAEDRVAYYKKLVDEGMSPLQEAQLAMIGIGAAAQFVSGGLKIGAAIASGVPQALVGPFIMGTSVGGDQIGEALDVGSEVSASFGQGFSMLGDVLGVRADQERQEQDWRFQLDTCRSDVVQLGHQVAGAELQLAVARRDLEIHKRQIAHLTAVTDFLTSKFAGPELYGWMVGQVSGIYFQTYRMALDMARAAERAYEAERGGAPGLIRATYWDSRRKGLLAGDQLAFDLDRLGQAYFDSDDRGLEITKRVSLLHLDAPALLALKNERRCEFALTETLFDRDFPGHYRRRVKAVSVVFVTADGPVTANATLTQIDNKTVLSPDPKAVRFLLDPKGSPPASLRGDWRPGQRIALSEVEDGREDSGLFELRYDDERYLPFEGTGAVSRWRLETRKPPAGLLDVMITVRYTAEDGGETFATAVRGMLKPYPSALFLDVAAQFPEAWDEFAAGAGAELQLPITPDLFPAMSGRQVTGVIAQYGTSDGSARFLLHGDPRLALNAGRLVQTPGLTAGGRAWRLTAVGDPDALAGFSLILLYRAIP</sequence>
<keyword evidence="2" id="KW-0482">Metalloprotease</keyword>